<reference evidence="1 2" key="1">
    <citation type="submission" date="2024-01" db="EMBL/GenBank/DDBJ databases">
        <authorList>
            <person name="Waweru B."/>
        </authorList>
    </citation>
    <scope>NUCLEOTIDE SEQUENCE [LARGE SCALE GENOMIC DNA]</scope>
</reference>
<dbReference type="AlphaFoldDB" id="A0AAV1SMJ9"/>
<evidence type="ECO:0000313" key="2">
    <source>
        <dbReference type="Proteomes" id="UP001314170"/>
    </source>
</evidence>
<dbReference type="Proteomes" id="UP001314170">
    <property type="component" value="Unassembled WGS sequence"/>
</dbReference>
<organism evidence="1 2">
    <name type="scientific">Dovyalis caffra</name>
    <dbReference type="NCBI Taxonomy" id="77055"/>
    <lineage>
        <taxon>Eukaryota</taxon>
        <taxon>Viridiplantae</taxon>
        <taxon>Streptophyta</taxon>
        <taxon>Embryophyta</taxon>
        <taxon>Tracheophyta</taxon>
        <taxon>Spermatophyta</taxon>
        <taxon>Magnoliopsida</taxon>
        <taxon>eudicotyledons</taxon>
        <taxon>Gunneridae</taxon>
        <taxon>Pentapetalae</taxon>
        <taxon>rosids</taxon>
        <taxon>fabids</taxon>
        <taxon>Malpighiales</taxon>
        <taxon>Salicaceae</taxon>
        <taxon>Flacourtieae</taxon>
        <taxon>Dovyalis</taxon>
    </lineage>
</organism>
<name>A0AAV1SMJ9_9ROSI</name>
<keyword evidence="2" id="KW-1185">Reference proteome</keyword>
<proteinExistence type="predicted"/>
<accession>A0AAV1SMJ9</accession>
<dbReference type="EMBL" id="CAWUPB010001194">
    <property type="protein sequence ID" value="CAK7352400.1"/>
    <property type="molecule type" value="Genomic_DNA"/>
</dbReference>
<protein>
    <submittedName>
        <fullName evidence="1">Uncharacterized protein</fullName>
    </submittedName>
</protein>
<gene>
    <name evidence="1" type="ORF">DCAF_LOCUS24204</name>
</gene>
<comment type="caution">
    <text evidence="1">The sequence shown here is derived from an EMBL/GenBank/DDBJ whole genome shotgun (WGS) entry which is preliminary data.</text>
</comment>
<evidence type="ECO:0000313" key="1">
    <source>
        <dbReference type="EMBL" id="CAK7352400.1"/>
    </source>
</evidence>
<sequence length="120" mass="14414">MNKNIVEKNFELYLQIAKDKWFSSYIELKEIGVHVIVEKPDSFEESEWKWEWNNDTDNQESQWEWDHDIGTLQRTSSGDVEERDEIDSRSGTDRVILKLYHRRLHHPFWVQLHLLLGSSG</sequence>